<comment type="subcellular location">
    <subcellularLocation>
        <location evidence="1">Cell membrane</location>
        <topology evidence="1">Lipid-anchor</topology>
        <topology evidence="1">GPI-anchor</topology>
    </subcellularLocation>
</comment>
<feature type="binding site" evidence="18">
    <location>
        <position position="137"/>
    </location>
    <ligand>
        <name>Ca(2+)</name>
        <dbReference type="ChEBI" id="CHEBI:29108"/>
        <label>2</label>
    </ligand>
</feature>
<evidence type="ECO:0000256" key="12">
    <source>
        <dbReference type="ARBA" id="ARBA00023136"/>
    </source>
</evidence>
<evidence type="ECO:0000256" key="3">
    <source>
        <dbReference type="ARBA" id="ARBA00022475"/>
    </source>
</evidence>
<evidence type="ECO:0000256" key="6">
    <source>
        <dbReference type="ARBA" id="ARBA00022723"/>
    </source>
</evidence>
<feature type="binding site" evidence="18">
    <location>
        <position position="174"/>
    </location>
    <ligand>
        <name>Zn(2+)</name>
        <dbReference type="ChEBI" id="CHEBI:29105"/>
        <label>2</label>
        <note>catalytic</note>
    </ligand>
</feature>
<dbReference type="SUPFAM" id="SSF55486">
    <property type="entry name" value="Metalloproteases ('zincins'), catalytic domain"/>
    <property type="match status" value="1"/>
</dbReference>
<keyword evidence="11" id="KW-0482">Metalloprotease</keyword>
<feature type="binding site" evidence="18">
    <location>
        <position position="110"/>
    </location>
    <ligand>
        <name>Zn(2+)</name>
        <dbReference type="ChEBI" id="CHEBI:29105"/>
        <label>1</label>
    </ligand>
</feature>
<evidence type="ECO:0000256" key="13">
    <source>
        <dbReference type="ARBA" id="ARBA00023145"/>
    </source>
</evidence>
<feature type="active site" evidence="17">
    <location>
        <position position="165"/>
    </location>
</feature>
<feature type="region of interest" description="Disordered" evidence="21">
    <location>
        <begin position="484"/>
        <end position="508"/>
    </location>
</feature>
<evidence type="ECO:0000256" key="11">
    <source>
        <dbReference type="ARBA" id="ARBA00023049"/>
    </source>
</evidence>
<feature type="repeat" description="Hemopexin" evidence="20">
    <location>
        <begin position="254"/>
        <end position="299"/>
    </location>
</feature>
<dbReference type="InterPro" id="IPR000585">
    <property type="entry name" value="Hemopexin-like_dom"/>
</dbReference>
<feature type="region of interest" description="Disordered" evidence="21">
    <location>
        <begin position="216"/>
        <end position="251"/>
    </location>
</feature>
<dbReference type="InterPro" id="IPR021190">
    <property type="entry name" value="Pept_M10A"/>
</dbReference>
<evidence type="ECO:0000256" key="4">
    <source>
        <dbReference type="ARBA" id="ARBA00022622"/>
    </source>
</evidence>
<keyword evidence="9 18" id="KW-0862">Zinc</keyword>
<feature type="binding site" evidence="18">
    <location>
        <position position="100"/>
    </location>
    <ligand>
        <name>Ca(2+)</name>
        <dbReference type="ChEBI" id="CHEBI:29108"/>
        <label>2</label>
    </ligand>
</feature>
<comment type="cofactor">
    <cofactor evidence="18">
        <name>Zn(2+)</name>
        <dbReference type="ChEBI" id="CHEBI:29105"/>
    </cofactor>
    <text evidence="18">Binds 2 Zn(2+) ions per subunit.</text>
</comment>
<feature type="binding site" evidence="18">
    <location>
        <position position="144"/>
    </location>
    <ligand>
        <name>Ca(2+)</name>
        <dbReference type="ChEBI" id="CHEBI:29108"/>
        <label>1</label>
    </ligand>
</feature>
<evidence type="ECO:0000313" key="23">
    <source>
        <dbReference type="Ensembl" id="ENSEASP00005024308.1"/>
    </source>
</evidence>
<dbReference type="FunFam" id="2.110.10.10:FF:000018">
    <property type="entry name" value="Matrix metallopeptidase 25b"/>
    <property type="match status" value="1"/>
</dbReference>
<feature type="binding site" evidence="18">
    <location>
        <position position="117"/>
    </location>
    <ligand>
        <name>Ca(2+)</name>
        <dbReference type="ChEBI" id="CHEBI:29108"/>
        <label>3</label>
    </ligand>
</feature>
<feature type="repeat" description="Hemopexin" evidence="20">
    <location>
        <begin position="350"/>
        <end position="397"/>
    </location>
</feature>
<dbReference type="InterPro" id="IPR024079">
    <property type="entry name" value="MetalloPept_cat_dom_sf"/>
</dbReference>
<proteinExistence type="inferred from homology"/>
<dbReference type="InterPro" id="IPR036365">
    <property type="entry name" value="PGBD-like_sf"/>
</dbReference>
<dbReference type="Gene3D" id="3.40.390.10">
    <property type="entry name" value="Collagenase (Catalytic Domain)"/>
    <property type="match status" value="1"/>
</dbReference>
<dbReference type="PANTHER" id="PTHR10201">
    <property type="entry name" value="MATRIX METALLOPROTEINASE"/>
    <property type="match status" value="1"/>
</dbReference>
<feature type="binding site" evidence="18">
    <location>
        <position position="112"/>
    </location>
    <ligand>
        <name>Zn(2+)</name>
        <dbReference type="ChEBI" id="CHEBI:29105"/>
        <label>1</label>
    </ligand>
</feature>
<keyword evidence="12" id="KW-0472">Membrane</keyword>
<dbReference type="Pfam" id="PF00413">
    <property type="entry name" value="Peptidase_M10"/>
    <property type="match status" value="1"/>
</dbReference>
<dbReference type="GO" id="GO:0098552">
    <property type="term" value="C:side of membrane"/>
    <property type="evidence" value="ECO:0007669"/>
    <property type="project" value="UniProtKB-KW"/>
</dbReference>
<keyword evidence="8" id="KW-0378">Hydrolase</keyword>
<dbReference type="InterPro" id="IPR018487">
    <property type="entry name" value="Hemopexin-like_repeat"/>
</dbReference>
<keyword evidence="14" id="KW-1015">Disulfide bond</keyword>
<dbReference type="GO" id="GO:0030198">
    <property type="term" value="P:extracellular matrix organization"/>
    <property type="evidence" value="ECO:0007669"/>
    <property type="project" value="TreeGrafter"/>
</dbReference>
<comment type="cofactor">
    <cofactor evidence="18">
        <name>Ca(2+)</name>
        <dbReference type="ChEBI" id="CHEBI:29108"/>
    </cofactor>
    <text evidence="18">Can bind about 5 Ca(2+) ions per subunit.</text>
</comment>
<keyword evidence="5" id="KW-0645">Protease</keyword>
<evidence type="ECO:0000256" key="14">
    <source>
        <dbReference type="ARBA" id="ARBA00023157"/>
    </source>
</evidence>
<feature type="binding site" evidence="18">
    <location>
        <position position="141"/>
    </location>
    <ligand>
        <name>Ca(2+)</name>
        <dbReference type="ChEBI" id="CHEBI:29108"/>
        <label>3</label>
    </ligand>
</feature>
<dbReference type="AlphaFoldDB" id="A0A8C4ME78"/>
<gene>
    <name evidence="23" type="primary">MMP17</name>
</gene>
<evidence type="ECO:0000256" key="8">
    <source>
        <dbReference type="ARBA" id="ARBA00022801"/>
    </source>
</evidence>
<dbReference type="SUPFAM" id="SSF50923">
    <property type="entry name" value="Hemopexin-like domain"/>
    <property type="match status" value="1"/>
</dbReference>
<dbReference type="GO" id="GO:0008270">
    <property type="term" value="F:zinc ion binding"/>
    <property type="evidence" value="ECO:0007669"/>
    <property type="project" value="InterPro"/>
</dbReference>
<feature type="binding site" evidence="18">
    <location>
        <position position="64"/>
    </location>
    <ligand>
        <name>Ca(2+)</name>
        <dbReference type="ChEBI" id="CHEBI:29108"/>
        <label>1</label>
    </ligand>
</feature>
<evidence type="ECO:0000256" key="9">
    <source>
        <dbReference type="ARBA" id="ARBA00022833"/>
    </source>
</evidence>
<dbReference type="InterPro" id="IPR036375">
    <property type="entry name" value="Hemopexin-like_dom_sf"/>
</dbReference>
<dbReference type="InterPro" id="IPR001818">
    <property type="entry name" value="Pept_M10_metallopeptidase"/>
</dbReference>
<dbReference type="Ensembl" id="ENSEAST00005026366.1">
    <property type="protein sequence ID" value="ENSEASP00005024308.1"/>
    <property type="gene ID" value="ENSEASG00005016509.1"/>
</dbReference>
<feature type="binding site" evidence="18">
    <location>
        <position position="307"/>
    </location>
    <ligand>
        <name>Ca(2+)</name>
        <dbReference type="ChEBI" id="CHEBI:29108"/>
        <label>4</label>
    </ligand>
</feature>
<dbReference type="SUPFAM" id="SSF47090">
    <property type="entry name" value="PGBD-like"/>
    <property type="match status" value="1"/>
</dbReference>
<sequence>MQRFGGLEATGILDEATLALMKTPRCSLPDLPAVILSRRRRQAPAPTRWSKRNLSWRVRTFPRDSPLGRDTVRALMHYALKVWSDITPLNFHEVAGSAADIQIDFSKADHNDRYPFDGPGGTVAHAFFPGDHHTAGDTHFDDDEAWTFRSADAHGMDLFTVAVHEFGHAIGLSHVAATRSIMQPYYQGPVGDPLRYGLPYEDRVRVWQLYGVRESVSPTAQPDTPEPEEPPALPEPPDNRSSTPPRKDVPHRCSTHFDAVAQIRGEAFFFKGKYFWRLTRDRHLVSLQPAQVHRFWRGLPLHLDSVDAVYERTSDHKIVFFKGDRYWVFKDNTVEEGYPRPISDFGLPPGGVDAAFSWAHNDKTYFFKDQLYWRYDEHTRRVDPGHPARSPPWRGIPSTLDDAMRWSDGEPDGVASVSPPVEWDHQRAMGGGREPMCPHCCRPRASRGPRGPPAQALFPLPHPASPPCPSSSLTASASSLTASASCCSRTPRGPLRSRSRARDCTPSPQGLSWAWRVFCFVFKAASPTPRMAWHIVGPW</sequence>
<evidence type="ECO:0000256" key="15">
    <source>
        <dbReference type="ARBA" id="ARBA00023180"/>
    </source>
</evidence>
<keyword evidence="7" id="KW-0677">Repeat</keyword>
<feature type="binding site" evidence="18">
    <location>
        <position position="258"/>
    </location>
    <ligand>
        <name>Ca(2+)</name>
        <dbReference type="ChEBI" id="CHEBI:29108"/>
        <label>4</label>
    </ligand>
</feature>
<evidence type="ECO:0000256" key="20">
    <source>
        <dbReference type="PROSITE-ProRule" id="PRU01011"/>
    </source>
</evidence>
<feature type="binding site" evidence="18">
    <location>
        <position position="401"/>
    </location>
    <ligand>
        <name>Ca(2+)</name>
        <dbReference type="ChEBI" id="CHEBI:29108"/>
        <label>4</label>
    </ligand>
</feature>
<dbReference type="GO" id="GO:0006508">
    <property type="term" value="P:proteolysis"/>
    <property type="evidence" value="ECO:0007669"/>
    <property type="project" value="UniProtKB-KW"/>
</dbReference>
<reference evidence="23" key="1">
    <citation type="submission" date="2023-03" db="UniProtKB">
        <authorList>
            <consortium name="Ensembl"/>
        </authorList>
    </citation>
    <scope>IDENTIFICATION</scope>
</reference>
<feature type="binding site" evidence="18">
    <location>
        <position position="182"/>
    </location>
    <ligand>
        <name>Zn(2+)</name>
        <dbReference type="ChEBI" id="CHEBI:29105"/>
        <label>2</label>
        <note>catalytic</note>
    </ligand>
</feature>
<accession>A0A8C4ME78</accession>
<dbReference type="PANTHER" id="PTHR10201:SF21">
    <property type="entry name" value="MATRIX METALLOPROTEINASE-17"/>
    <property type="match status" value="1"/>
</dbReference>
<dbReference type="CDD" id="cd00094">
    <property type="entry name" value="HX"/>
    <property type="match status" value="1"/>
</dbReference>
<evidence type="ECO:0000256" key="16">
    <source>
        <dbReference type="ARBA" id="ARBA00023288"/>
    </source>
</evidence>
<protein>
    <submittedName>
        <fullName evidence="23">Matrix metallopeptidase 17</fullName>
    </submittedName>
</protein>
<keyword evidence="16" id="KW-0449">Lipoprotein</keyword>
<dbReference type="GO" id="GO:0004222">
    <property type="term" value="F:metalloendopeptidase activity"/>
    <property type="evidence" value="ECO:0007669"/>
    <property type="project" value="InterPro"/>
</dbReference>
<dbReference type="SMART" id="SM00235">
    <property type="entry name" value="ZnMc"/>
    <property type="match status" value="1"/>
</dbReference>
<feature type="binding site" description="in inhibited form" evidence="18">
    <location>
        <position position="26"/>
    </location>
    <ligand>
        <name>Zn(2+)</name>
        <dbReference type="ChEBI" id="CHEBI:29105"/>
        <label>2</label>
        <note>catalytic</note>
    </ligand>
</feature>
<keyword evidence="3" id="KW-1003">Cell membrane</keyword>
<feature type="binding site" evidence="18">
    <location>
        <position position="168"/>
    </location>
    <ligand>
        <name>Zn(2+)</name>
        <dbReference type="ChEBI" id="CHEBI:29105"/>
        <label>2</label>
        <note>catalytic</note>
    </ligand>
</feature>
<dbReference type="PRINTS" id="PR00138">
    <property type="entry name" value="MATRIXIN"/>
</dbReference>
<feature type="binding site" evidence="18">
    <location>
        <position position="125"/>
    </location>
    <ligand>
        <name>Zn(2+)</name>
        <dbReference type="ChEBI" id="CHEBI:29105"/>
        <label>1</label>
    </ligand>
</feature>
<feature type="domain" description="Peptidase metallopeptidase" evidence="22">
    <location>
        <begin position="45"/>
        <end position="212"/>
    </location>
</feature>
<feature type="repeat" description="Hemopexin" evidence="20">
    <location>
        <begin position="303"/>
        <end position="349"/>
    </location>
</feature>
<dbReference type="SMART" id="SM00120">
    <property type="entry name" value="HX"/>
    <property type="match status" value="3"/>
</dbReference>
<dbReference type="PROSITE" id="PS51642">
    <property type="entry name" value="HEMOPEXIN_2"/>
    <property type="match status" value="3"/>
</dbReference>
<evidence type="ECO:0000256" key="7">
    <source>
        <dbReference type="ARBA" id="ARBA00022737"/>
    </source>
</evidence>
<dbReference type="CDD" id="cd04278">
    <property type="entry name" value="ZnMc_MMP"/>
    <property type="match status" value="1"/>
</dbReference>
<feature type="binding site" evidence="18">
    <location>
        <position position="164"/>
    </location>
    <ligand>
        <name>Zn(2+)</name>
        <dbReference type="ChEBI" id="CHEBI:29105"/>
        <label>2</label>
        <note>catalytic</note>
    </ligand>
</feature>
<evidence type="ECO:0000256" key="2">
    <source>
        <dbReference type="ARBA" id="ARBA00010370"/>
    </source>
</evidence>
<dbReference type="InterPro" id="IPR006026">
    <property type="entry name" value="Peptidase_Metallo"/>
</dbReference>
<evidence type="ECO:0000256" key="17">
    <source>
        <dbReference type="PIRSR" id="PIRSR621190-1"/>
    </source>
</evidence>
<feature type="binding site" evidence="18">
    <location>
        <position position="139"/>
    </location>
    <ligand>
        <name>Zn(2+)</name>
        <dbReference type="ChEBI" id="CHEBI:29105"/>
        <label>1</label>
    </ligand>
</feature>
<evidence type="ECO:0000256" key="18">
    <source>
        <dbReference type="PIRSR" id="PIRSR621190-2"/>
    </source>
</evidence>
<dbReference type="InterPro" id="IPR033739">
    <property type="entry name" value="M10A_MMP"/>
</dbReference>
<feature type="binding site" evidence="18">
    <location>
        <position position="142"/>
    </location>
    <ligand>
        <name>Ca(2+)</name>
        <dbReference type="ChEBI" id="CHEBI:29108"/>
        <label>1</label>
    </ligand>
</feature>
<keyword evidence="15" id="KW-0325">Glycoprotein</keyword>
<dbReference type="FunFam" id="3.40.390.10:FF:000016">
    <property type="entry name" value="Matrix metallopeptidase 17"/>
    <property type="match status" value="1"/>
</dbReference>
<dbReference type="GO" id="GO:0031012">
    <property type="term" value="C:extracellular matrix"/>
    <property type="evidence" value="ECO:0007669"/>
    <property type="project" value="InterPro"/>
</dbReference>
<feature type="binding site" evidence="18">
    <location>
        <position position="355"/>
    </location>
    <ligand>
        <name>Ca(2+)</name>
        <dbReference type="ChEBI" id="CHEBI:29108"/>
        <label>5</label>
    </ligand>
</feature>
<evidence type="ECO:0000256" key="1">
    <source>
        <dbReference type="ARBA" id="ARBA00004609"/>
    </source>
</evidence>
<evidence type="ECO:0000256" key="10">
    <source>
        <dbReference type="ARBA" id="ARBA00022837"/>
    </source>
</evidence>
<dbReference type="GO" id="GO:0030574">
    <property type="term" value="P:collagen catabolic process"/>
    <property type="evidence" value="ECO:0007669"/>
    <property type="project" value="TreeGrafter"/>
</dbReference>
<evidence type="ECO:0000256" key="21">
    <source>
        <dbReference type="SAM" id="MobiDB-lite"/>
    </source>
</evidence>
<keyword evidence="10 18" id="KW-0106">Calcium</keyword>
<feature type="binding site" evidence="18">
    <location>
        <position position="144"/>
    </location>
    <ligand>
        <name>Ca(2+)</name>
        <dbReference type="ChEBI" id="CHEBI:29108"/>
        <label>3</label>
    </ligand>
</feature>
<keyword evidence="4" id="KW-0336">GPI-anchor</keyword>
<name>A0A8C4ME78_EQUAS</name>
<dbReference type="Gene3D" id="2.110.10.10">
    <property type="entry name" value="Hemopexin-like domain"/>
    <property type="match status" value="1"/>
</dbReference>
<dbReference type="GO" id="GO:0005615">
    <property type="term" value="C:extracellular space"/>
    <property type="evidence" value="ECO:0007669"/>
    <property type="project" value="TreeGrafter"/>
</dbReference>
<evidence type="ECO:0000256" key="5">
    <source>
        <dbReference type="ARBA" id="ARBA00022670"/>
    </source>
</evidence>
<keyword evidence="6 18" id="KW-0479">Metal-binding</keyword>
<feature type="modified residue" description="Phosphotyrosine; by PKDCC" evidence="19">
    <location>
        <position position="338"/>
    </location>
</feature>
<evidence type="ECO:0000256" key="19">
    <source>
        <dbReference type="PIRSR" id="PIRSR621190-4"/>
    </source>
</evidence>
<comment type="similarity">
    <text evidence="2">Belongs to the peptidase M10A family.</text>
</comment>
<feature type="binding site" evidence="18">
    <location>
        <position position="118"/>
    </location>
    <ligand>
        <name>Ca(2+)</name>
        <dbReference type="ChEBI" id="CHEBI:29108"/>
        <label>3</label>
    </ligand>
</feature>
<evidence type="ECO:0000259" key="22">
    <source>
        <dbReference type="SMART" id="SM00235"/>
    </source>
</evidence>
<organism evidence="23">
    <name type="scientific">Equus asinus asinus</name>
    <dbReference type="NCBI Taxonomy" id="83772"/>
    <lineage>
        <taxon>Eukaryota</taxon>
        <taxon>Metazoa</taxon>
        <taxon>Chordata</taxon>
        <taxon>Craniata</taxon>
        <taxon>Vertebrata</taxon>
        <taxon>Euteleostomi</taxon>
        <taxon>Mammalia</taxon>
        <taxon>Eutheria</taxon>
        <taxon>Laurasiatheria</taxon>
        <taxon>Perissodactyla</taxon>
        <taxon>Equidae</taxon>
        <taxon>Equus</taxon>
    </lineage>
</organism>
<keyword evidence="13" id="KW-0865">Zymogen</keyword>
<dbReference type="Pfam" id="PF00045">
    <property type="entry name" value="Hemopexin"/>
    <property type="match status" value="3"/>
</dbReference>
<dbReference type="GO" id="GO:0005886">
    <property type="term" value="C:plasma membrane"/>
    <property type="evidence" value="ECO:0007669"/>
    <property type="project" value="UniProtKB-SubCell"/>
</dbReference>